<feature type="non-terminal residue" evidence="3">
    <location>
        <position position="1"/>
    </location>
</feature>
<feature type="signal peptide" evidence="2">
    <location>
        <begin position="1"/>
        <end position="18"/>
    </location>
</feature>
<feature type="transmembrane region" description="Helical" evidence="1">
    <location>
        <begin position="53"/>
        <end position="75"/>
    </location>
</feature>
<organism evidence="3">
    <name type="scientific">Desmodus rotundus</name>
    <name type="common">Vampire bat</name>
    <dbReference type="NCBI Taxonomy" id="9430"/>
    <lineage>
        <taxon>Eukaryota</taxon>
        <taxon>Metazoa</taxon>
        <taxon>Chordata</taxon>
        <taxon>Craniata</taxon>
        <taxon>Vertebrata</taxon>
        <taxon>Euteleostomi</taxon>
        <taxon>Mammalia</taxon>
        <taxon>Eutheria</taxon>
        <taxon>Laurasiatheria</taxon>
        <taxon>Chiroptera</taxon>
        <taxon>Yangochiroptera</taxon>
        <taxon>Phyllostomidae</taxon>
        <taxon>Desmodontinae</taxon>
        <taxon>Desmodus</taxon>
    </lineage>
</organism>
<proteinExistence type="evidence at transcript level"/>
<evidence type="ECO:0000256" key="1">
    <source>
        <dbReference type="SAM" id="Phobius"/>
    </source>
</evidence>
<evidence type="ECO:0000313" key="3">
    <source>
        <dbReference type="EMBL" id="JAA50450.1"/>
    </source>
</evidence>
<keyword evidence="1" id="KW-0472">Membrane</keyword>
<evidence type="ECO:0000256" key="2">
    <source>
        <dbReference type="SAM" id="SignalP"/>
    </source>
</evidence>
<evidence type="ECO:0008006" key="4">
    <source>
        <dbReference type="Google" id="ProtNLM"/>
    </source>
</evidence>
<name>K9IQ64_DESRO</name>
<keyword evidence="1" id="KW-0812">Transmembrane</keyword>
<keyword evidence="1" id="KW-1133">Transmembrane helix</keyword>
<protein>
    <recommendedName>
        <fullName evidence="4">Secreted protein</fullName>
    </recommendedName>
</protein>
<accession>K9IQ64</accession>
<dbReference type="EMBL" id="GABZ01003075">
    <property type="protein sequence ID" value="JAA50450.1"/>
    <property type="molecule type" value="mRNA"/>
</dbReference>
<sequence length="104" mass="12024">LNYILLIMLLWLSQYFSCCPPPPSTPTLSHKSPHHCSCPWVMCINSQATPFPILYFISSWLCCNYLLYFLIPILFTHFPTPPSHLETIKMLSISTILPLFFLFA</sequence>
<reference evidence="3" key="1">
    <citation type="submission" date="2012-11" db="EMBL/GenBank/DDBJ databases">
        <title>The Vampirome: Transcriptome and Proteome Analysis of the Submandibular and Accessory Glands of the Vampire Bat and Vector of Human Rabies, Desmodus rotundus.</title>
        <authorList>
            <person name="Francischetti I.M.B."/>
            <person name="Assumpcao T.C.F."/>
            <person name="Ma D."/>
            <person name="Vicente E.C."/>
            <person name="Ribeiro J.M.C."/>
        </authorList>
    </citation>
    <scope>NUCLEOTIDE SEQUENCE</scope>
    <source>
        <tissue evidence="3">Salivary gland</tissue>
    </source>
</reference>
<dbReference type="AlphaFoldDB" id="K9IQ64"/>
<feature type="chain" id="PRO_5003930911" description="Secreted protein" evidence="2">
    <location>
        <begin position="19"/>
        <end position="104"/>
    </location>
</feature>
<keyword evidence="2" id="KW-0732">Signal</keyword>